<feature type="transmembrane region" description="Helical" evidence="1">
    <location>
        <begin position="35"/>
        <end position="55"/>
    </location>
</feature>
<dbReference type="EMBL" id="AYYP01000029">
    <property type="protein sequence ID" value="KRM64606.1"/>
    <property type="molecule type" value="Genomic_DNA"/>
</dbReference>
<keyword evidence="1" id="KW-0472">Membrane</keyword>
<dbReference type="Proteomes" id="UP000051008">
    <property type="component" value="Unassembled WGS sequence"/>
</dbReference>
<reference evidence="2 3" key="1">
    <citation type="journal article" date="2015" name="Genome Announc.">
        <title>Expanding the biotechnology potential of lactobacilli through comparative genomics of 213 strains and associated genera.</title>
        <authorList>
            <person name="Sun Z."/>
            <person name="Harris H.M."/>
            <person name="McCann A."/>
            <person name="Guo C."/>
            <person name="Argimon S."/>
            <person name="Zhang W."/>
            <person name="Yang X."/>
            <person name="Jeffery I.B."/>
            <person name="Cooney J.C."/>
            <person name="Kagawa T.F."/>
            <person name="Liu W."/>
            <person name="Song Y."/>
            <person name="Salvetti E."/>
            <person name="Wrobel A."/>
            <person name="Rasinkangas P."/>
            <person name="Parkhill J."/>
            <person name="Rea M.C."/>
            <person name="O'Sullivan O."/>
            <person name="Ritari J."/>
            <person name="Douillard F.P."/>
            <person name="Paul Ross R."/>
            <person name="Yang R."/>
            <person name="Briner A.E."/>
            <person name="Felis G.E."/>
            <person name="de Vos W.M."/>
            <person name="Barrangou R."/>
            <person name="Klaenhammer T.R."/>
            <person name="Caufield P.W."/>
            <person name="Cui Y."/>
            <person name="Zhang H."/>
            <person name="O'Toole P.W."/>
        </authorList>
    </citation>
    <scope>NUCLEOTIDE SEQUENCE [LARGE SCALE GENOMIC DNA]</scope>
    <source>
        <strain evidence="2 3">DSM 20509</strain>
    </source>
</reference>
<dbReference type="PATRIC" id="fig|1423718.3.peg.1813"/>
<organism evidence="2 3">
    <name type="scientific">Ligilactobacillus agilis DSM 20509</name>
    <dbReference type="NCBI Taxonomy" id="1423718"/>
    <lineage>
        <taxon>Bacteria</taxon>
        <taxon>Bacillati</taxon>
        <taxon>Bacillota</taxon>
        <taxon>Bacilli</taxon>
        <taxon>Lactobacillales</taxon>
        <taxon>Lactobacillaceae</taxon>
        <taxon>Ligilactobacillus</taxon>
    </lineage>
</organism>
<keyword evidence="1" id="KW-1133">Transmembrane helix</keyword>
<proteinExistence type="predicted"/>
<keyword evidence="3" id="KW-1185">Reference proteome</keyword>
<dbReference type="Pfam" id="PF11151">
    <property type="entry name" value="DUF2929"/>
    <property type="match status" value="1"/>
</dbReference>
<comment type="caution">
    <text evidence="2">The sequence shown here is derived from an EMBL/GenBank/DDBJ whole genome shotgun (WGS) entry which is preliminary data.</text>
</comment>
<evidence type="ECO:0000313" key="2">
    <source>
        <dbReference type="EMBL" id="KRM64606.1"/>
    </source>
</evidence>
<accession>A0A0R2AAW5</accession>
<dbReference type="AlphaFoldDB" id="A0A0R2AAW5"/>
<protein>
    <recommendedName>
        <fullName evidence="4">DUF2929 domain-containing protein</fullName>
    </recommendedName>
</protein>
<feature type="transmembrane region" description="Helical" evidence="1">
    <location>
        <begin position="7"/>
        <end position="29"/>
    </location>
</feature>
<sequence length="61" mass="6775">MMGKQLTILFWGFIYGEVLGYIVSALSGYTFDAKLSGLIPMIGGFIVINCLSYFVKDSQEK</sequence>
<evidence type="ECO:0000313" key="3">
    <source>
        <dbReference type="Proteomes" id="UP000051008"/>
    </source>
</evidence>
<gene>
    <name evidence="2" type="ORF">FC14_GL001746</name>
</gene>
<evidence type="ECO:0008006" key="4">
    <source>
        <dbReference type="Google" id="ProtNLM"/>
    </source>
</evidence>
<keyword evidence="1" id="KW-0812">Transmembrane</keyword>
<dbReference type="InterPro" id="IPR021324">
    <property type="entry name" value="DUF2929"/>
</dbReference>
<name>A0A0R2AAW5_9LACO</name>
<evidence type="ECO:0000256" key="1">
    <source>
        <dbReference type="SAM" id="Phobius"/>
    </source>
</evidence>